<dbReference type="AlphaFoldDB" id="A0A6J7T985"/>
<protein>
    <submittedName>
        <fullName evidence="5">Unannotated protein</fullName>
    </submittedName>
</protein>
<evidence type="ECO:0000313" key="4">
    <source>
        <dbReference type="EMBL" id="CAB4755341.1"/>
    </source>
</evidence>
<dbReference type="EMBL" id="CAFBQH010000051">
    <property type="protein sequence ID" value="CAB5050369.1"/>
    <property type="molecule type" value="Genomic_DNA"/>
</dbReference>
<dbReference type="PANTHER" id="PTHR46211">
    <property type="entry name" value="GLYCEROPHOSPHORYL DIESTER PHOSPHODIESTERASE"/>
    <property type="match status" value="1"/>
</dbReference>
<dbReference type="Pfam" id="PF03009">
    <property type="entry name" value="GDPD"/>
    <property type="match status" value="1"/>
</dbReference>
<sequence length="224" mass="24754">MAHAPENTLAAFVLALKLGANGLETDAWTTADGHVVLDHDGTVKRIGRRKPISSMQLSSLPSHIPTLSSLFETCGTSFDLSIDIKDEQSFARSVDTARQSGFDESRLWLCHYSSAVVIEQRRLLPNVRLVDSTRITRMKEGLEMRCAKLSSYGIDALNMHHSDWTGGSSTLVHKFGLHAFGWDAQFDYVLSNSLRMGLDAVYSDHVDTMVDAYAAEIGHVPRCN</sequence>
<dbReference type="Gene3D" id="3.20.20.190">
    <property type="entry name" value="Phosphatidylinositol (PI) phosphodiesterase"/>
    <property type="match status" value="1"/>
</dbReference>
<feature type="domain" description="GP-PDE" evidence="1">
    <location>
        <begin position="1"/>
        <end position="213"/>
    </location>
</feature>
<evidence type="ECO:0000313" key="3">
    <source>
        <dbReference type="EMBL" id="CAB4662800.1"/>
    </source>
</evidence>
<accession>A0A6J7T985</accession>
<dbReference type="SUPFAM" id="SSF51695">
    <property type="entry name" value="PLC-like phosphodiesterases"/>
    <property type="match status" value="1"/>
</dbReference>
<proteinExistence type="predicted"/>
<evidence type="ECO:0000259" key="1">
    <source>
        <dbReference type="PROSITE" id="PS51704"/>
    </source>
</evidence>
<dbReference type="GO" id="GO:0006629">
    <property type="term" value="P:lipid metabolic process"/>
    <property type="evidence" value="ECO:0007669"/>
    <property type="project" value="InterPro"/>
</dbReference>
<dbReference type="GO" id="GO:0008081">
    <property type="term" value="F:phosphoric diester hydrolase activity"/>
    <property type="evidence" value="ECO:0007669"/>
    <property type="project" value="InterPro"/>
</dbReference>
<dbReference type="PROSITE" id="PS51704">
    <property type="entry name" value="GP_PDE"/>
    <property type="match status" value="1"/>
</dbReference>
<gene>
    <name evidence="3" type="ORF">UFOPK2334_00049</name>
    <name evidence="4" type="ORF">UFOPK2870_00293</name>
    <name evidence="2" type="ORF">UFOPK4179_00175</name>
    <name evidence="5" type="ORF">UFOPK4293_00932</name>
</gene>
<dbReference type="EMBL" id="CAEZZL010000011">
    <property type="protein sequence ID" value="CAB4755341.1"/>
    <property type="molecule type" value="Genomic_DNA"/>
</dbReference>
<name>A0A6J7T985_9ZZZZ</name>
<dbReference type="InterPro" id="IPR017946">
    <property type="entry name" value="PLC-like_Pdiesterase_TIM-brl"/>
</dbReference>
<organism evidence="5">
    <name type="scientific">freshwater metagenome</name>
    <dbReference type="NCBI Taxonomy" id="449393"/>
    <lineage>
        <taxon>unclassified sequences</taxon>
        <taxon>metagenomes</taxon>
        <taxon>ecological metagenomes</taxon>
    </lineage>
</organism>
<dbReference type="EMBL" id="CAEZXA010000002">
    <property type="protein sequence ID" value="CAB4662800.1"/>
    <property type="molecule type" value="Genomic_DNA"/>
</dbReference>
<dbReference type="PANTHER" id="PTHR46211:SF14">
    <property type="entry name" value="GLYCEROPHOSPHODIESTER PHOSPHODIESTERASE"/>
    <property type="match status" value="1"/>
</dbReference>
<evidence type="ECO:0000313" key="2">
    <source>
        <dbReference type="EMBL" id="CAB4367393.1"/>
    </source>
</evidence>
<reference evidence="5" key="1">
    <citation type="submission" date="2020-05" db="EMBL/GenBank/DDBJ databases">
        <authorList>
            <person name="Chiriac C."/>
            <person name="Salcher M."/>
            <person name="Ghai R."/>
            <person name="Kavagutti S V."/>
        </authorList>
    </citation>
    <scope>NUCLEOTIDE SEQUENCE</scope>
</reference>
<dbReference type="InterPro" id="IPR030395">
    <property type="entry name" value="GP_PDE_dom"/>
</dbReference>
<dbReference type="EMBL" id="CAETWZ010000009">
    <property type="protein sequence ID" value="CAB4367393.1"/>
    <property type="molecule type" value="Genomic_DNA"/>
</dbReference>
<evidence type="ECO:0000313" key="5">
    <source>
        <dbReference type="EMBL" id="CAB5050369.1"/>
    </source>
</evidence>